<evidence type="ECO:0000256" key="4">
    <source>
        <dbReference type="ARBA" id="ARBA00023186"/>
    </source>
</evidence>
<evidence type="ECO:0000259" key="6">
    <source>
        <dbReference type="Pfam" id="PF01782"/>
    </source>
</evidence>
<keyword evidence="4 5" id="KW-0143">Chaperone</keyword>
<dbReference type="PANTHER" id="PTHR33692">
    <property type="entry name" value="RIBOSOME MATURATION FACTOR RIMM"/>
    <property type="match status" value="1"/>
</dbReference>
<dbReference type="GO" id="GO:0043022">
    <property type="term" value="F:ribosome binding"/>
    <property type="evidence" value="ECO:0007669"/>
    <property type="project" value="InterPro"/>
</dbReference>
<evidence type="ECO:0000313" key="9">
    <source>
        <dbReference type="Proteomes" id="UP000256779"/>
    </source>
</evidence>
<dbReference type="NCBIfam" id="TIGR02273">
    <property type="entry name" value="16S_RimM"/>
    <property type="match status" value="1"/>
</dbReference>
<dbReference type="GO" id="GO:0006364">
    <property type="term" value="P:rRNA processing"/>
    <property type="evidence" value="ECO:0007669"/>
    <property type="project" value="UniProtKB-UniRule"/>
</dbReference>
<dbReference type="Pfam" id="PF01782">
    <property type="entry name" value="RimM"/>
    <property type="match status" value="1"/>
</dbReference>
<dbReference type="GO" id="GO:0005737">
    <property type="term" value="C:cytoplasm"/>
    <property type="evidence" value="ECO:0007669"/>
    <property type="project" value="UniProtKB-SubCell"/>
</dbReference>
<comment type="function">
    <text evidence="5">An accessory protein needed during the final step in the assembly of 30S ribosomal subunit, possibly for assembly of the head region. Essential for efficient processing of 16S rRNA. May be needed both before and after RbfA during the maturation of 16S rRNA. It has affinity for free ribosomal 30S subunits but not for 70S ribosomes.</text>
</comment>
<evidence type="ECO:0000256" key="1">
    <source>
        <dbReference type="ARBA" id="ARBA00022490"/>
    </source>
</evidence>
<dbReference type="SUPFAM" id="SSF50346">
    <property type="entry name" value="PRC-barrel domain"/>
    <property type="match status" value="1"/>
</dbReference>
<dbReference type="InterPro" id="IPR056792">
    <property type="entry name" value="PRC_RimM"/>
</dbReference>
<comment type="subcellular location">
    <subcellularLocation>
        <location evidence="5">Cytoplasm</location>
    </subcellularLocation>
</comment>
<dbReference type="InterPro" id="IPR011033">
    <property type="entry name" value="PRC_barrel-like_sf"/>
</dbReference>
<keyword evidence="1 5" id="KW-0963">Cytoplasm</keyword>
<comment type="domain">
    <text evidence="5">The PRC barrel domain binds ribosomal protein uS19.</text>
</comment>
<dbReference type="PANTHER" id="PTHR33692:SF1">
    <property type="entry name" value="RIBOSOME MATURATION FACTOR RIMM"/>
    <property type="match status" value="1"/>
</dbReference>
<feature type="domain" description="Ribosome maturation factor RimM PRC barrel" evidence="7">
    <location>
        <begin position="102"/>
        <end position="167"/>
    </location>
</feature>
<accession>A0A3D9LGY6</accession>
<keyword evidence="2 5" id="KW-0690">Ribosome biogenesis</keyword>
<dbReference type="Pfam" id="PF24986">
    <property type="entry name" value="PRC_RimM"/>
    <property type="match status" value="1"/>
</dbReference>
<dbReference type="InterPro" id="IPR036976">
    <property type="entry name" value="RimM_N_sf"/>
</dbReference>
<organism evidence="8 9">
    <name type="scientific">Marinoscillum furvescens DSM 4134</name>
    <dbReference type="NCBI Taxonomy" id="1122208"/>
    <lineage>
        <taxon>Bacteria</taxon>
        <taxon>Pseudomonadati</taxon>
        <taxon>Bacteroidota</taxon>
        <taxon>Cytophagia</taxon>
        <taxon>Cytophagales</taxon>
        <taxon>Reichenbachiellaceae</taxon>
        <taxon>Marinoscillum</taxon>
    </lineage>
</organism>
<keyword evidence="9" id="KW-1185">Reference proteome</keyword>
<dbReference type="RefSeq" id="WP_115866372.1">
    <property type="nucleotide sequence ID" value="NZ_QREG01000001.1"/>
</dbReference>
<evidence type="ECO:0000313" key="8">
    <source>
        <dbReference type="EMBL" id="REE05877.1"/>
    </source>
</evidence>
<name>A0A3D9LGY6_MARFU</name>
<dbReference type="Gene3D" id="2.30.30.240">
    <property type="entry name" value="PRC-barrel domain"/>
    <property type="match status" value="1"/>
</dbReference>
<evidence type="ECO:0000259" key="7">
    <source>
        <dbReference type="Pfam" id="PF24986"/>
    </source>
</evidence>
<dbReference type="InterPro" id="IPR002676">
    <property type="entry name" value="RimM_N"/>
</dbReference>
<dbReference type="InterPro" id="IPR009000">
    <property type="entry name" value="Transl_B-barrel_sf"/>
</dbReference>
<dbReference type="GO" id="GO:0005840">
    <property type="term" value="C:ribosome"/>
    <property type="evidence" value="ECO:0007669"/>
    <property type="project" value="InterPro"/>
</dbReference>
<comment type="similarity">
    <text evidence="5">Belongs to the RimM family.</text>
</comment>
<dbReference type="GO" id="GO:0042274">
    <property type="term" value="P:ribosomal small subunit biogenesis"/>
    <property type="evidence" value="ECO:0007669"/>
    <property type="project" value="UniProtKB-UniRule"/>
</dbReference>
<protein>
    <recommendedName>
        <fullName evidence="5">Ribosome maturation factor RimM</fullName>
    </recommendedName>
</protein>
<comment type="subunit">
    <text evidence="5">Binds ribosomal protein uS19.</text>
</comment>
<reference evidence="8 9" key="1">
    <citation type="submission" date="2018-07" db="EMBL/GenBank/DDBJ databases">
        <title>Genomic Encyclopedia of Type Strains, Phase IV (KMG-IV): sequencing the most valuable type-strain genomes for metagenomic binning, comparative biology and taxonomic classification.</title>
        <authorList>
            <person name="Goeker M."/>
        </authorList>
    </citation>
    <scope>NUCLEOTIDE SEQUENCE [LARGE SCALE GENOMIC DNA]</scope>
    <source>
        <strain evidence="8 9">DSM 4134</strain>
    </source>
</reference>
<gene>
    <name evidence="5" type="primary">rimM</name>
    <name evidence="8" type="ORF">C7460_101396</name>
</gene>
<evidence type="ECO:0000256" key="5">
    <source>
        <dbReference type="HAMAP-Rule" id="MF_00014"/>
    </source>
</evidence>
<evidence type="ECO:0000256" key="2">
    <source>
        <dbReference type="ARBA" id="ARBA00022517"/>
    </source>
</evidence>
<feature type="domain" description="RimM N-terminal" evidence="6">
    <location>
        <begin position="9"/>
        <end position="87"/>
    </location>
</feature>
<dbReference type="OrthoDB" id="9810331at2"/>
<comment type="caution">
    <text evidence="8">The sequence shown here is derived from an EMBL/GenBank/DDBJ whole genome shotgun (WGS) entry which is preliminary data.</text>
</comment>
<evidence type="ECO:0000256" key="3">
    <source>
        <dbReference type="ARBA" id="ARBA00022552"/>
    </source>
</evidence>
<dbReference type="EMBL" id="QREG01000001">
    <property type="protein sequence ID" value="REE05877.1"/>
    <property type="molecule type" value="Genomic_DNA"/>
</dbReference>
<dbReference type="Proteomes" id="UP000256779">
    <property type="component" value="Unassembled WGS sequence"/>
</dbReference>
<proteinExistence type="inferred from homology"/>
<dbReference type="Gene3D" id="2.40.30.60">
    <property type="entry name" value="RimM"/>
    <property type="match status" value="1"/>
</dbReference>
<sequence length="176" mass="20016">MGFDECYQLGNVVKTHGLRGELVFFLDVDFPEQYQEMESVFVELSGKLVPFFVESFHLQGERAIVALEEIESIEDAKPLVGKNLFLPLDRLPQLPEGKYYFHQLVGFELYDRDQLIGAVTAIYELPTYHLLNVDHQGVEVLVPAEDGIIQSVDLKEKVIKAELPDGLLDVYLEDKS</sequence>
<dbReference type="InterPro" id="IPR011961">
    <property type="entry name" value="RimM"/>
</dbReference>
<keyword evidence="3 5" id="KW-0698">rRNA processing</keyword>
<dbReference type="SUPFAM" id="SSF50447">
    <property type="entry name" value="Translation proteins"/>
    <property type="match status" value="1"/>
</dbReference>
<dbReference type="HAMAP" id="MF_00014">
    <property type="entry name" value="Ribosome_mat_RimM"/>
    <property type="match status" value="1"/>
</dbReference>
<dbReference type="AlphaFoldDB" id="A0A3D9LGY6"/>